<name>A0A6B3SI80_9BURK</name>
<dbReference type="Gene3D" id="3.40.50.2300">
    <property type="match status" value="1"/>
</dbReference>
<protein>
    <recommendedName>
        <fullName evidence="1">diguanylate cyclase</fullName>
        <ecNumber evidence="1">2.7.7.65</ecNumber>
    </recommendedName>
</protein>
<dbReference type="PROSITE" id="PS50110">
    <property type="entry name" value="RESPONSE_REGULATORY"/>
    <property type="match status" value="1"/>
</dbReference>
<dbReference type="SUPFAM" id="SSF55073">
    <property type="entry name" value="Nucleotide cyclase"/>
    <property type="match status" value="1"/>
</dbReference>
<dbReference type="GO" id="GO:1902201">
    <property type="term" value="P:negative regulation of bacterial-type flagellum-dependent cell motility"/>
    <property type="evidence" value="ECO:0007669"/>
    <property type="project" value="TreeGrafter"/>
</dbReference>
<evidence type="ECO:0000256" key="1">
    <source>
        <dbReference type="ARBA" id="ARBA00012528"/>
    </source>
</evidence>
<feature type="domain" description="Response regulatory" evidence="5">
    <location>
        <begin position="19"/>
        <end position="136"/>
    </location>
</feature>
<dbReference type="AlphaFoldDB" id="A0A6B3SI80"/>
<evidence type="ECO:0000313" key="7">
    <source>
        <dbReference type="EMBL" id="NEX60557.1"/>
    </source>
</evidence>
<dbReference type="CDD" id="cd01949">
    <property type="entry name" value="GGDEF"/>
    <property type="match status" value="1"/>
</dbReference>
<dbReference type="EC" id="2.7.7.65" evidence="1"/>
<organism evidence="7 8">
    <name type="scientific">Noviherbaspirillum galbum</name>
    <dbReference type="NCBI Taxonomy" id="2709383"/>
    <lineage>
        <taxon>Bacteria</taxon>
        <taxon>Pseudomonadati</taxon>
        <taxon>Pseudomonadota</taxon>
        <taxon>Betaproteobacteria</taxon>
        <taxon>Burkholderiales</taxon>
        <taxon>Oxalobacteraceae</taxon>
        <taxon>Noviherbaspirillum</taxon>
    </lineage>
</organism>
<evidence type="ECO:0000259" key="5">
    <source>
        <dbReference type="PROSITE" id="PS50110"/>
    </source>
</evidence>
<dbReference type="InterPro" id="IPR043128">
    <property type="entry name" value="Rev_trsase/Diguanyl_cyclase"/>
</dbReference>
<dbReference type="EMBL" id="JAAIVB010000013">
    <property type="protein sequence ID" value="NEX60557.1"/>
    <property type="molecule type" value="Genomic_DNA"/>
</dbReference>
<dbReference type="PROSITE" id="PS50887">
    <property type="entry name" value="GGDEF"/>
    <property type="match status" value="1"/>
</dbReference>
<dbReference type="InterPro" id="IPR050469">
    <property type="entry name" value="Diguanylate_Cyclase"/>
</dbReference>
<evidence type="ECO:0000256" key="3">
    <source>
        <dbReference type="PROSITE-ProRule" id="PRU00169"/>
    </source>
</evidence>
<dbReference type="GO" id="GO:0043709">
    <property type="term" value="P:cell adhesion involved in single-species biofilm formation"/>
    <property type="evidence" value="ECO:0007669"/>
    <property type="project" value="TreeGrafter"/>
</dbReference>
<comment type="caution">
    <text evidence="7">The sequence shown here is derived from an EMBL/GenBank/DDBJ whole genome shotgun (WGS) entry which is preliminary data.</text>
</comment>
<proteinExistence type="predicted"/>
<dbReference type="InterPro" id="IPR001789">
    <property type="entry name" value="Sig_transdc_resp-reg_receiver"/>
</dbReference>
<dbReference type="PANTHER" id="PTHR45138">
    <property type="entry name" value="REGULATORY COMPONENTS OF SENSORY TRANSDUCTION SYSTEM"/>
    <property type="match status" value="1"/>
</dbReference>
<dbReference type="GO" id="GO:0000160">
    <property type="term" value="P:phosphorelay signal transduction system"/>
    <property type="evidence" value="ECO:0007669"/>
    <property type="project" value="InterPro"/>
</dbReference>
<dbReference type="NCBIfam" id="TIGR00254">
    <property type="entry name" value="GGDEF"/>
    <property type="match status" value="1"/>
</dbReference>
<dbReference type="RefSeq" id="WP_163961059.1">
    <property type="nucleotide sequence ID" value="NZ_JAAIVB010000013.1"/>
</dbReference>
<accession>A0A6B3SI80</accession>
<dbReference type="Gene3D" id="3.30.70.270">
    <property type="match status" value="1"/>
</dbReference>
<dbReference type="GO" id="GO:0005886">
    <property type="term" value="C:plasma membrane"/>
    <property type="evidence" value="ECO:0007669"/>
    <property type="project" value="TreeGrafter"/>
</dbReference>
<feature type="coiled-coil region" evidence="4">
    <location>
        <begin position="145"/>
        <end position="172"/>
    </location>
</feature>
<evidence type="ECO:0000259" key="6">
    <source>
        <dbReference type="PROSITE" id="PS50887"/>
    </source>
</evidence>
<dbReference type="Proteomes" id="UP000482155">
    <property type="component" value="Unassembled WGS sequence"/>
</dbReference>
<evidence type="ECO:0000256" key="4">
    <source>
        <dbReference type="SAM" id="Coils"/>
    </source>
</evidence>
<evidence type="ECO:0000313" key="8">
    <source>
        <dbReference type="Proteomes" id="UP000482155"/>
    </source>
</evidence>
<feature type="domain" description="GGDEF" evidence="6">
    <location>
        <begin position="200"/>
        <end position="336"/>
    </location>
</feature>
<dbReference type="InterPro" id="IPR000160">
    <property type="entry name" value="GGDEF_dom"/>
</dbReference>
<keyword evidence="3" id="KW-0597">Phosphoprotein</keyword>
<dbReference type="Pfam" id="PF00990">
    <property type="entry name" value="GGDEF"/>
    <property type="match status" value="1"/>
</dbReference>
<keyword evidence="4" id="KW-0175">Coiled coil</keyword>
<gene>
    <name evidence="7" type="ORF">G3574_05665</name>
</gene>
<keyword evidence="8" id="KW-1185">Reference proteome</keyword>
<dbReference type="GO" id="GO:0052621">
    <property type="term" value="F:diguanylate cyclase activity"/>
    <property type="evidence" value="ECO:0007669"/>
    <property type="project" value="UniProtKB-EC"/>
</dbReference>
<dbReference type="PANTHER" id="PTHR45138:SF9">
    <property type="entry name" value="DIGUANYLATE CYCLASE DGCM-RELATED"/>
    <property type="match status" value="1"/>
</dbReference>
<comment type="catalytic activity">
    <reaction evidence="2">
        <text>2 GTP = 3',3'-c-di-GMP + 2 diphosphate</text>
        <dbReference type="Rhea" id="RHEA:24898"/>
        <dbReference type="ChEBI" id="CHEBI:33019"/>
        <dbReference type="ChEBI" id="CHEBI:37565"/>
        <dbReference type="ChEBI" id="CHEBI:58805"/>
        <dbReference type="EC" id="2.7.7.65"/>
    </reaction>
</comment>
<dbReference type="SMART" id="SM00267">
    <property type="entry name" value="GGDEF"/>
    <property type="match status" value="1"/>
</dbReference>
<dbReference type="InterPro" id="IPR029787">
    <property type="entry name" value="Nucleotide_cyclase"/>
</dbReference>
<dbReference type="FunFam" id="3.30.70.270:FF:000001">
    <property type="entry name" value="Diguanylate cyclase domain protein"/>
    <property type="match status" value="1"/>
</dbReference>
<dbReference type="Pfam" id="PF00072">
    <property type="entry name" value="Response_reg"/>
    <property type="match status" value="1"/>
</dbReference>
<dbReference type="InterPro" id="IPR011006">
    <property type="entry name" value="CheY-like_superfamily"/>
</dbReference>
<dbReference type="SUPFAM" id="SSF52172">
    <property type="entry name" value="CheY-like"/>
    <property type="match status" value="1"/>
</dbReference>
<dbReference type="SMART" id="SM00448">
    <property type="entry name" value="REC"/>
    <property type="match status" value="1"/>
</dbReference>
<sequence length="336" mass="36313">MTSVADKAPEAALQGPPVRVLLVDDQMLIAEAVRRMLAGQPDIAFHAETRPEHALDTAARWQPTVILLDLVMPGIHGFDLVRCLRGHAATQDVPIIMLSSREEAVHKVQGFAVGANDYLVKLPDQQELLARLRYHSRAYRNQLERDQAFAALRESERRLAEANVQLQRLADIDGLTGIANRRRFDSALQVEWQRALRTQRPLSVLLGDVDHFKAYNDTYGHLAGDRCLQQVAAVLNANLRRPADVAARYGGEEFALILPETENAGAAAVAQSCLAQVAALGIAHAGSSAAEVVTMSFGVATLVPAQGQATPDLLTAADRALYRAKAAGRNQAGTAG</sequence>
<evidence type="ECO:0000256" key="2">
    <source>
        <dbReference type="ARBA" id="ARBA00034247"/>
    </source>
</evidence>
<reference evidence="7 8" key="1">
    <citation type="submission" date="2020-02" db="EMBL/GenBank/DDBJ databases">
        <authorList>
            <person name="Kim M.K."/>
        </authorList>
    </citation>
    <scope>NUCLEOTIDE SEQUENCE [LARGE SCALE GENOMIC DNA]</scope>
    <source>
        <strain evidence="7 8">17J57-3</strain>
    </source>
</reference>
<feature type="modified residue" description="4-aspartylphosphate" evidence="3">
    <location>
        <position position="69"/>
    </location>
</feature>